<comment type="subcellular location">
    <subcellularLocation>
        <location evidence="1">Membrane</location>
        <topology evidence="1">Single-pass membrane protein</topology>
    </subcellularLocation>
</comment>
<reference evidence="9" key="2">
    <citation type="submission" date="2021-03" db="UniProtKB">
        <authorList>
            <consortium name="Ensembl"/>
        </authorList>
    </citation>
    <scope>IDENTIFICATION</scope>
</reference>
<reference evidence="11" key="3">
    <citation type="submission" date="2025-04" db="UniProtKB">
        <authorList>
            <consortium name="RefSeq"/>
        </authorList>
    </citation>
    <scope>IDENTIFICATION</scope>
    <source>
        <strain evidence="11">Nigerian</strain>
        <tissue evidence="11">Liver and blood</tissue>
    </source>
</reference>
<evidence type="ECO:0000256" key="8">
    <source>
        <dbReference type="RuleBase" id="RU366017"/>
    </source>
</evidence>
<evidence type="ECO:0000256" key="7">
    <source>
        <dbReference type="ARBA" id="ARBA00023136"/>
    </source>
</evidence>
<proteinExistence type="inferred from homology"/>
<dbReference type="RefSeq" id="XP_012809763.1">
    <property type="nucleotide sequence ID" value="XM_012954309.3"/>
</dbReference>
<evidence type="ECO:0000256" key="6">
    <source>
        <dbReference type="ARBA" id="ARBA00022989"/>
    </source>
</evidence>
<dbReference type="OMA" id="ANCEPRY"/>
<dbReference type="InterPro" id="IPR008166">
    <property type="entry name" value="Glyco_transf_92"/>
</dbReference>
<dbReference type="PANTHER" id="PTHR21461">
    <property type="entry name" value="GLYCOSYLTRANSFERASE FAMILY 92 PROTEIN"/>
    <property type="match status" value="1"/>
</dbReference>
<evidence type="ECO:0000313" key="10">
    <source>
        <dbReference type="Proteomes" id="UP000008143"/>
    </source>
</evidence>
<keyword evidence="5 8" id="KW-0812">Transmembrane</keyword>
<accession>A0A803J723</accession>
<keyword evidence="3 8" id="KW-0328">Glycosyltransferase</keyword>
<evidence type="ECO:0000256" key="3">
    <source>
        <dbReference type="ARBA" id="ARBA00022676"/>
    </source>
</evidence>
<keyword evidence="7 8" id="KW-0472">Membrane</keyword>
<sequence length="451" mass="52656">MVPSVLTMDKHNYKNQAPYIVCYAKKIHFFRSIFIVTFFLLSINYYWPRRYQLTRFRSPPICGGRAPNDTITPLKNQRTFIISAYKDNREGNIIRILGIVHHQEVKELYCYFCCNSNTNATTTRAGIDIHQDRFGFPYGLADIICTEPPDCRAEFVSVHWSPSEVVHNLTSFRIRNRDPGQFTANFTVCFSTMFGNYSNVLQFIQTIEMYKILGAQKVMVYLNNCSQQMEEVLQYYTEEGTVEVIPWHIQRYLKVSHNWQYPNDGTEIGYYGQLSTLNDCLYRNMYSSKFVVLNDQDEIILPFKHRTWDSMMESLQWENPNVGIFLFENHIFAKTAVSNGNFTNTSSWNGVPGSNLLQYIHREPDRPNYFNARKMIVDPRAVIQTSVHSTLKQYKNFKNIPLETALVHHCRGPLQPQLPRAALIEDKTIWSYNGSLIQNVNRMLEKFITKP</sequence>
<name>A0A803J723_XENTR</name>
<organism evidence="9">
    <name type="scientific">Xenopus tropicalis</name>
    <name type="common">Western clawed frog</name>
    <name type="synonym">Silurana tropicalis</name>
    <dbReference type="NCBI Taxonomy" id="8364"/>
    <lineage>
        <taxon>Eukaryota</taxon>
        <taxon>Metazoa</taxon>
        <taxon>Chordata</taxon>
        <taxon>Craniata</taxon>
        <taxon>Vertebrata</taxon>
        <taxon>Euteleostomi</taxon>
        <taxon>Amphibia</taxon>
        <taxon>Batrachia</taxon>
        <taxon>Anura</taxon>
        <taxon>Pipoidea</taxon>
        <taxon>Pipidae</taxon>
        <taxon>Xenopodinae</taxon>
        <taxon>Xenopus</taxon>
        <taxon>Silurana</taxon>
    </lineage>
</organism>
<gene>
    <name evidence="9 11 12" type="primary">LOC101733314</name>
</gene>
<evidence type="ECO:0000313" key="12">
    <source>
        <dbReference type="Xenbase" id="XB-GENE-29086871"/>
    </source>
</evidence>
<dbReference type="AlphaFoldDB" id="A0A803J723"/>
<dbReference type="GO" id="GO:0016757">
    <property type="term" value="F:glycosyltransferase activity"/>
    <property type="evidence" value="ECO:0000318"/>
    <property type="project" value="GO_Central"/>
</dbReference>
<dbReference type="Ensembl" id="ENSXETT00000118725">
    <property type="protein sequence ID" value="ENSXETP00000111478"/>
    <property type="gene ID" value="ENSXETG00000047668"/>
</dbReference>
<dbReference type="EC" id="2.4.1.-" evidence="8"/>
<keyword evidence="10" id="KW-1185">Reference proteome</keyword>
<dbReference type="OrthoDB" id="2526284at2759"/>
<protein>
    <recommendedName>
        <fullName evidence="8">Glycosyltransferase family 92 protein</fullName>
        <ecNumber evidence="8">2.4.1.-</ecNumber>
    </recommendedName>
</protein>
<evidence type="ECO:0000256" key="5">
    <source>
        <dbReference type="ARBA" id="ARBA00022692"/>
    </source>
</evidence>
<keyword evidence="6 8" id="KW-1133">Transmembrane helix</keyword>
<evidence type="ECO:0000256" key="4">
    <source>
        <dbReference type="ARBA" id="ARBA00022679"/>
    </source>
</evidence>
<keyword evidence="4 8" id="KW-0808">Transferase</keyword>
<dbReference type="GO" id="GO:0016020">
    <property type="term" value="C:membrane"/>
    <property type="evidence" value="ECO:0007669"/>
    <property type="project" value="UniProtKB-SubCell"/>
</dbReference>
<dbReference type="Pfam" id="PF01697">
    <property type="entry name" value="Glyco_transf_92"/>
    <property type="match status" value="1"/>
</dbReference>
<dbReference type="Proteomes" id="UP000008143">
    <property type="component" value="Chromosome 8"/>
</dbReference>
<comment type="similarity">
    <text evidence="2 8">Belongs to the glycosyltransferase 92 family.</text>
</comment>
<dbReference type="KEGG" id="xtr:101733314"/>
<evidence type="ECO:0000313" key="11">
    <source>
        <dbReference type="RefSeq" id="XP_012809763.1"/>
    </source>
</evidence>
<dbReference type="Ensembl" id="ENSXETT00000109046">
    <property type="protein sequence ID" value="ENSXETP00000112763"/>
    <property type="gene ID" value="ENSXETG00000047668"/>
</dbReference>
<evidence type="ECO:0000256" key="2">
    <source>
        <dbReference type="ARBA" id="ARBA00007647"/>
    </source>
</evidence>
<dbReference type="GeneTree" id="ENSGT00530000064359"/>
<dbReference type="Ensembl" id="ENSXETT00000114740">
    <property type="protein sequence ID" value="ENSXETP00000103669"/>
    <property type="gene ID" value="ENSXETG00000047668"/>
</dbReference>
<dbReference type="PANTHER" id="PTHR21461:SF97">
    <property type="entry name" value="GLYCOSYLTRANSFERASE FAMILY 92 PROTEIN"/>
    <property type="match status" value="1"/>
</dbReference>
<reference evidence="9" key="1">
    <citation type="journal article" date="2010" name="Science">
        <title>The genome of the Western clawed frog Xenopus tropicalis.</title>
        <authorList>
            <person name="Hellsten U."/>
            <person name="Harland R.M."/>
            <person name="Gilchrist M.J."/>
            <person name="Hendrix D."/>
            <person name="Jurka J."/>
            <person name="Kapitonov V."/>
            <person name="Ovcharenko I."/>
            <person name="Putnam N.H."/>
            <person name="Shu S."/>
            <person name="Taher L."/>
            <person name="Blitz I.L."/>
            <person name="Blumberg B."/>
            <person name="Dichmann D.S."/>
            <person name="Dubchak I."/>
            <person name="Amaya E."/>
            <person name="Detter J.C."/>
            <person name="Fletcher R."/>
            <person name="Gerhard D.S."/>
            <person name="Goodstein D."/>
            <person name="Graves T."/>
            <person name="Grigoriev I.V."/>
            <person name="Grimwood J."/>
            <person name="Kawashima T."/>
            <person name="Lindquist E."/>
            <person name="Lucas S.M."/>
            <person name="Mead P.E."/>
            <person name="Mitros T."/>
            <person name="Ogino H."/>
            <person name="Ohta Y."/>
            <person name="Poliakov A.V."/>
            <person name="Pollet N."/>
            <person name="Robert J."/>
            <person name="Salamov A."/>
            <person name="Sater A.K."/>
            <person name="Schmutz J."/>
            <person name="Terry A."/>
            <person name="Vize P.D."/>
            <person name="Warren W.C."/>
            <person name="Wells D."/>
            <person name="Wills A."/>
            <person name="Wilson R.K."/>
            <person name="Zimmerman L.B."/>
            <person name="Zorn A.M."/>
            <person name="Grainger R."/>
            <person name="Grammer T."/>
            <person name="Khokha M.K."/>
            <person name="Richardson P.M."/>
            <person name="Rokhsar D.S."/>
        </authorList>
    </citation>
    <scope>NUCLEOTIDE SEQUENCE [LARGE SCALE GENOMIC DNA]</scope>
    <source>
        <strain evidence="9">Nigerian</strain>
    </source>
</reference>
<dbReference type="GO" id="GO:0005737">
    <property type="term" value="C:cytoplasm"/>
    <property type="evidence" value="ECO:0000318"/>
    <property type="project" value="GO_Central"/>
</dbReference>
<evidence type="ECO:0000313" key="9">
    <source>
        <dbReference type="Ensembl" id="ENSXETP00000103669"/>
    </source>
</evidence>
<feature type="transmembrane region" description="Helical" evidence="8">
    <location>
        <begin position="29"/>
        <end position="47"/>
    </location>
</feature>
<dbReference type="GeneID" id="101733314"/>
<evidence type="ECO:0000256" key="1">
    <source>
        <dbReference type="ARBA" id="ARBA00004167"/>
    </source>
</evidence>
<dbReference type="Xenbase" id="XB-GENE-29086871">
    <property type="gene designation" value="LOC101733314"/>
</dbReference>
<dbReference type="AGR" id="Xenbase:XB-GENE-29086871"/>